<proteinExistence type="predicted"/>
<name>A0AAE1C2M9_9PEZI</name>
<dbReference type="Pfam" id="PF14234">
    <property type="entry name" value="DUF4336"/>
    <property type="match status" value="1"/>
</dbReference>
<dbReference type="Proteomes" id="UP001274830">
    <property type="component" value="Unassembled WGS sequence"/>
</dbReference>
<dbReference type="InterPro" id="IPR036866">
    <property type="entry name" value="RibonucZ/Hydroxyglut_hydro"/>
</dbReference>
<reference evidence="1" key="1">
    <citation type="submission" date="2023-07" db="EMBL/GenBank/DDBJ databases">
        <title>Black Yeasts Isolated from many extreme environments.</title>
        <authorList>
            <person name="Coleine C."/>
            <person name="Stajich J.E."/>
            <person name="Selbmann L."/>
        </authorList>
    </citation>
    <scope>NUCLEOTIDE SEQUENCE</scope>
    <source>
        <strain evidence="1">CCFEE 5485</strain>
    </source>
</reference>
<dbReference type="PANTHER" id="PTHR33835:SF1">
    <property type="entry name" value="METALLO-BETA-LACTAMASE DOMAIN-CONTAINING PROTEIN"/>
    <property type="match status" value="1"/>
</dbReference>
<dbReference type="SUPFAM" id="SSF56281">
    <property type="entry name" value="Metallo-hydrolase/oxidoreductase"/>
    <property type="match status" value="1"/>
</dbReference>
<dbReference type="InterPro" id="IPR025638">
    <property type="entry name" value="DUF4336"/>
</dbReference>
<evidence type="ECO:0000313" key="2">
    <source>
        <dbReference type="Proteomes" id="UP001274830"/>
    </source>
</evidence>
<gene>
    <name evidence="1" type="ORF">LTR78_004432</name>
</gene>
<accession>A0AAE1C2M9</accession>
<keyword evidence="2" id="KW-1185">Reference proteome</keyword>
<dbReference type="EMBL" id="JAUTXT010000013">
    <property type="protein sequence ID" value="KAK3675791.1"/>
    <property type="molecule type" value="Genomic_DNA"/>
</dbReference>
<organism evidence="1 2">
    <name type="scientific">Recurvomyces mirabilis</name>
    <dbReference type="NCBI Taxonomy" id="574656"/>
    <lineage>
        <taxon>Eukaryota</taxon>
        <taxon>Fungi</taxon>
        <taxon>Dikarya</taxon>
        <taxon>Ascomycota</taxon>
        <taxon>Pezizomycotina</taxon>
        <taxon>Dothideomycetes</taxon>
        <taxon>Dothideomycetidae</taxon>
        <taxon>Mycosphaerellales</taxon>
        <taxon>Teratosphaeriaceae</taxon>
        <taxon>Recurvomyces</taxon>
    </lineage>
</organism>
<dbReference type="AlphaFoldDB" id="A0AAE1C2M9"/>
<sequence>MASNASKLIPSDPEKVTITRNLAPTIKIFSAPFLRVGRIKVGGRGTIVQLASGNLAVFSPVALTDAVKSEVASFGNGQIKYITALDKEHHIFLEPWHKAFPDAVVIGPEPLLESRAKQGYSNFTKDVWRVFPINAEGKAAFTISEEFDREFEYEYVSAHANHELVFHHKPTRTLIEADLMFNLPATEQFSRTGVSATSGILTRIVNAINTTHGSAIWQKRLLWYALSASDRTGFNRSMGKIAGWDFDRIVPCHGDVIEKGGKWVFEKVFSWHLEALKKGK</sequence>
<dbReference type="PANTHER" id="PTHR33835">
    <property type="entry name" value="YALI0C07656P"/>
    <property type="match status" value="1"/>
</dbReference>
<protein>
    <submittedName>
        <fullName evidence="1">Uncharacterized protein</fullName>
    </submittedName>
</protein>
<comment type="caution">
    <text evidence="1">The sequence shown here is derived from an EMBL/GenBank/DDBJ whole genome shotgun (WGS) entry which is preliminary data.</text>
</comment>
<evidence type="ECO:0000313" key="1">
    <source>
        <dbReference type="EMBL" id="KAK3675791.1"/>
    </source>
</evidence>